<dbReference type="Gene3D" id="3.90.1510.10">
    <property type="entry name" value="Glycerate kinase, domain 2"/>
    <property type="match status" value="1"/>
</dbReference>
<feature type="region of interest" description="Disordered" evidence="5">
    <location>
        <begin position="378"/>
        <end position="406"/>
    </location>
</feature>
<dbReference type="OrthoDB" id="9774290at2"/>
<dbReference type="InterPro" id="IPR018193">
    <property type="entry name" value="Glyc_kinase_flavodox-like_fold"/>
</dbReference>
<keyword evidence="7" id="KW-1185">Reference proteome</keyword>
<evidence type="ECO:0000313" key="7">
    <source>
        <dbReference type="Proteomes" id="UP000278886"/>
    </source>
</evidence>
<dbReference type="EMBL" id="CP032630">
    <property type="protein sequence ID" value="AYF99284.1"/>
    <property type="molecule type" value="Genomic_DNA"/>
</dbReference>
<name>A0A387B6A3_9MICO</name>
<dbReference type="InterPro" id="IPR018197">
    <property type="entry name" value="Glycerate_kinase_RE-like"/>
</dbReference>
<evidence type="ECO:0000256" key="1">
    <source>
        <dbReference type="ARBA" id="ARBA00006284"/>
    </source>
</evidence>
<sequence length="406" mass="41605">MRVVIAPDKFKGSLWAPDVIRHLEIGLRAAAAEAGYPIDVIGVPVADGGEGTLDAAVAAGFERRTAVVTGPTGLPVTAAFAVRGDEAVIEMAAASGLHLLPDGILDPLGATSEGTGELIRAALDAGSRHITLAIGGSASTDGGTGVLRALGARFLDADESDIRPGGGALITLDKVDLSGLDARLGEAQIVLASDVDNPLLGPNGAATVFGPQKGASRFDISFLELALERYVNRLAAVIGPVAETAARGAGSGAAGGVGYAALVALHARRRPGVDIVLEFARLADLIVGADLVITGEGSLDEQSFAGKTPIGVARVAAHAGIPVIAVCGRTSLDNDALEYVGIQKAYSLTTLATTAADAITRAPELIEQTGRIIGQDIAHRLHPPPQAQPATRRRRWMPHRSNDRAM</sequence>
<evidence type="ECO:0000256" key="5">
    <source>
        <dbReference type="SAM" id="MobiDB-lite"/>
    </source>
</evidence>
<comment type="similarity">
    <text evidence="1 4">Belongs to the glycerate kinase type-1 family.</text>
</comment>
<evidence type="ECO:0000256" key="2">
    <source>
        <dbReference type="ARBA" id="ARBA00022679"/>
    </source>
</evidence>
<dbReference type="NCBIfam" id="TIGR00045">
    <property type="entry name" value="glycerate kinase"/>
    <property type="match status" value="1"/>
</dbReference>
<dbReference type="GO" id="GO:0031388">
    <property type="term" value="P:organic acid phosphorylation"/>
    <property type="evidence" value="ECO:0007669"/>
    <property type="project" value="UniProtKB-UniRule"/>
</dbReference>
<organism evidence="6 7">
    <name type="scientific">Protaetiibacter intestinalis</name>
    <dbReference type="NCBI Taxonomy" id="2419774"/>
    <lineage>
        <taxon>Bacteria</taxon>
        <taxon>Bacillati</taxon>
        <taxon>Actinomycetota</taxon>
        <taxon>Actinomycetes</taxon>
        <taxon>Micrococcales</taxon>
        <taxon>Microbacteriaceae</taxon>
        <taxon>Protaetiibacter</taxon>
    </lineage>
</organism>
<dbReference type="InterPro" id="IPR004381">
    <property type="entry name" value="Glycerate_kinase"/>
</dbReference>
<evidence type="ECO:0000313" key="6">
    <source>
        <dbReference type="EMBL" id="AYF99284.1"/>
    </source>
</evidence>
<dbReference type="Gene3D" id="3.40.50.10350">
    <property type="entry name" value="Glycerate kinase, domain 1"/>
    <property type="match status" value="1"/>
</dbReference>
<dbReference type="PANTHER" id="PTHR21599">
    <property type="entry name" value="GLYCERATE KINASE"/>
    <property type="match status" value="1"/>
</dbReference>
<dbReference type="PIRSF" id="PIRSF006078">
    <property type="entry name" value="GlxK"/>
    <property type="match status" value="1"/>
</dbReference>
<dbReference type="Pfam" id="PF02595">
    <property type="entry name" value="Gly_kinase"/>
    <property type="match status" value="1"/>
</dbReference>
<dbReference type="KEGG" id="lyd:D7I47_14145"/>
<dbReference type="InterPro" id="IPR036129">
    <property type="entry name" value="Glycerate_kinase_sf"/>
</dbReference>
<dbReference type="RefSeq" id="WP_120763653.1">
    <property type="nucleotide sequence ID" value="NZ_CP032630.1"/>
</dbReference>
<proteinExistence type="inferred from homology"/>
<dbReference type="AlphaFoldDB" id="A0A387B6A3"/>
<evidence type="ECO:0000256" key="4">
    <source>
        <dbReference type="PIRNR" id="PIRNR006078"/>
    </source>
</evidence>
<dbReference type="GO" id="GO:0008887">
    <property type="term" value="F:glycerate kinase activity"/>
    <property type="evidence" value="ECO:0007669"/>
    <property type="project" value="UniProtKB-UniRule"/>
</dbReference>
<reference evidence="7" key="1">
    <citation type="submission" date="2018-09" db="EMBL/GenBank/DDBJ databases">
        <title>Genome sequencing of strain 2DFWR-13.</title>
        <authorList>
            <person name="Heo J."/>
            <person name="Kim S.-J."/>
            <person name="Kwon S.-W."/>
        </authorList>
    </citation>
    <scope>NUCLEOTIDE SEQUENCE [LARGE SCALE GENOMIC DNA]</scope>
    <source>
        <strain evidence="7">2DFWR-13</strain>
    </source>
</reference>
<dbReference type="SUPFAM" id="SSF110738">
    <property type="entry name" value="Glycerate kinase I"/>
    <property type="match status" value="1"/>
</dbReference>
<keyword evidence="2 4" id="KW-0808">Transferase</keyword>
<dbReference type="Proteomes" id="UP000278886">
    <property type="component" value="Chromosome"/>
</dbReference>
<protein>
    <submittedName>
        <fullName evidence="6">Glycerate kinase</fullName>
    </submittedName>
</protein>
<evidence type="ECO:0000256" key="3">
    <source>
        <dbReference type="ARBA" id="ARBA00022777"/>
    </source>
</evidence>
<keyword evidence="3 4" id="KW-0418">Kinase</keyword>
<dbReference type="PANTHER" id="PTHR21599:SF0">
    <property type="entry name" value="GLYCERATE KINASE"/>
    <property type="match status" value="1"/>
</dbReference>
<accession>A0A387B6A3</accession>
<gene>
    <name evidence="6" type="ORF">D7I47_14145</name>
</gene>